<dbReference type="OrthoDB" id="346907at2759"/>
<reference evidence="9" key="1">
    <citation type="submission" date="2025-08" db="UniProtKB">
        <authorList>
            <consortium name="Ensembl"/>
        </authorList>
    </citation>
    <scope>IDENTIFICATION</scope>
</reference>
<evidence type="ECO:0000256" key="6">
    <source>
        <dbReference type="PROSITE-ProRule" id="PRU00192"/>
    </source>
</evidence>
<evidence type="ECO:0000256" key="4">
    <source>
        <dbReference type="ARBA" id="ARBA00022999"/>
    </source>
</evidence>
<dbReference type="Pfam" id="PF00017">
    <property type="entry name" value="SH2"/>
    <property type="match status" value="1"/>
</dbReference>
<dbReference type="GO" id="GO:0007167">
    <property type="term" value="P:enzyme-linked receptor protein signaling pathway"/>
    <property type="evidence" value="ECO:0007669"/>
    <property type="project" value="TreeGrafter"/>
</dbReference>
<dbReference type="InterPro" id="IPR036860">
    <property type="entry name" value="SH2_dom_sf"/>
</dbReference>
<dbReference type="PANTHER" id="PTHR19969">
    <property type="entry name" value="SH2-SH3 ADAPTOR PROTEIN-RELATED"/>
    <property type="match status" value="1"/>
</dbReference>
<dbReference type="SMART" id="SM00252">
    <property type="entry name" value="SH2"/>
    <property type="match status" value="1"/>
</dbReference>
<evidence type="ECO:0000259" key="8">
    <source>
        <dbReference type="PROSITE" id="PS50002"/>
    </source>
</evidence>
<dbReference type="GO" id="GO:0030971">
    <property type="term" value="F:receptor tyrosine kinase binding"/>
    <property type="evidence" value="ECO:0007669"/>
    <property type="project" value="TreeGrafter"/>
</dbReference>
<proteinExistence type="predicted"/>
<keyword evidence="3" id="KW-0963">Cytoplasm</keyword>
<evidence type="ECO:0000256" key="1">
    <source>
        <dbReference type="ARBA" id="ARBA00004496"/>
    </source>
</evidence>
<dbReference type="InterPro" id="IPR001452">
    <property type="entry name" value="SH3_domain"/>
</dbReference>
<feature type="domain" description="SH2" evidence="7">
    <location>
        <begin position="93"/>
        <end position="165"/>
    </location>
</feature>
<sequence>MTLTHPCSPSLPLPTRRWAPGTQCITKCEHTRPKPGELAFRKGDVVTILEACENKSWYRAKHHASGQEGLLAAGALREREALSADPKLSLMPWFHGKISGQEAVQQLQPPEDGLFLVRESARHPGDYVLCVSFGRDVIHYRVLHRDGHLTIDEAVCFCNLMDMVEVPSGHQVCGGGAGQG</sequence>
<dbReference type="GeneTree" id="ENSGT00940000160775"/>
<dbReference type="FunFam" id="2.30.30.40:FF:000145">
    <property type="entry name" value="Tyrosine-protein kinase"/>
    <property type="match status" value="1"/>
</dbReference>
<dbReference type="Gene3D" id="2.30.30.40">
    <property type="entry name" value="SH3 Domains"/>
    <property type="match status" value="1"/>
</dbReference>
<dbReference type="InterPro" id="IPR051184">
    <property type="entry name" value="Tyrosine-phos_adapter"/>
</dbReference>
<dbReference type="PROSITE" id="PS50002">
    <property type="entry name" value="SH3"/>
    <property type="match status" value="1"/>
</dbReference>
<dbReference type="GO" id="GO:0016477">
    <property type="term" value="P:cell migration"/>
    <property type="evidence" value="ECO:0007669"/>
    <property type="project" value="TreeGrafter"/>
</dbReference>
<feature type="domain" description="SH3" evidence="8">
    <location>
        <begin position="19"/>
        <end position="81"/>
    </location>
</feature>
<dbReference type="InterPro" id="IPR036028">
    <property type="entry name" value="SH3-like_dom_sf"/>
</dbReference>
<keyword evidence="10" id="KW-1185">Reference proteome</keyword>
<name>A0A8D2DWT9_SCIVU</name>
<dbReference type="Ensembl" id="ENSSVLT00005034236.1">
    <property type="protein sequence ID" value="ENSSVLP00005030822.1"/>
    <property type="gene ID" value="ENSSVLG00005024229.1"/>
</dbReference>
<evidence type="ECO:0000313" key="9">
    <source>
        <dbReference type="Ensembl" id="ENSSVLP00005030822.1"/>
    </source>
</evidence>
<dbReference type="SUPFAM" id="SSF50044">
    <property type="entry name" value="SH3-domain"/>
    <property type="match status" value="1"/>
</dbReference>
<dbReference type="SMART" id="SM00326">
    <property type="entry name" value="SH3"/>
    <property type="match status" value="1"/>
</dbReference>
<dbReference type="Gene3D" id="3.30.505.10">
    <property type="entry name" value="SH2 domain"/>
    <property type="match status" value="1"/>
</dbReference>
<reference evidence="9" key="2">
    <citation type="submission" date="2025-09" db="UniProtKB">
        <authorList>
            <consortium name="Ensembl"/>
        </authorList>
    </citation>
    <scope>IDENTIFICATION</scope>
</reference>
<dbReference type="AlphaFoldDB" id="A0A8D2DWT9"/>
<keyword evidence="4 5" id="KW-0727">SH2 domain</keyword>
<evidence type="ECO:0000256" key="3">
    <source>
        <dbReference type="ARBA" id="ARBA00022490"/>
    </source>
</evidence>
<evidence type="ECO:0000256" key="5">
    <source>
        <dbReference type="PROSITE-ProRule" id="PRU00191"/>
    </source>
</evidence>
<dbReference type="GO" id="GO:0005737">
    <property type="term" value="C:cytoplasm"/>
    <property type="evidence" value="ECO:0007669"/>
    <property type="project" value="UniProtKB-SubCell"/>
</dbReference>
<protein>
    <submittedName>
        <fullName evidence="9">Megakaryocyte-associated tyrosine kinase</fullName>
    </submittedName>
</protein>
<dbReference type="PRINTS" id="PR00401">
    <property type="entry name" value="SH2DOMAIN"/>
</dbReference>
<evidence type="ECO:0000259" key="7">
    <source>
        <dbReference type="PROSITE" id="PS50001"/>
    </source>
</evidence>
<dbReference type="Proteomes" id="UP000694564">
    <property type="component" value="Chromosome 16"/>
</dbReference>
<evidence type="ECO:0000313" key="10">
    <source>
        <dbReference type="Proteomes" id="UP000694564"/>
    </source>
</evidence>
<gene>
    <name evidence="9" type="primary">MATK</name>
</gene>
<dbReference type="FunFam" id="3.30.505.10:FF:000023">
    <property type="entry name" value="Tyrosine-protein kinase"/>
    <property type="match status" value="1"/>
</dbReference>
<dbReference type="SUPFAM" id="SSF55550">
    <property type="entry name" value="SH2 domain"/>
    <property type="match status" value="1"/>
</dbReference>
<dbReference type="Pfam" id="PF00018">
    <property type="entry name" value="SH3_1"/>
    <property type="match status" value="1"/>
</dbReference>
<dbReference type="InterPro" id="IPR000980">
    <property type="entry name" value="SH2"/>
</dbReference>
<dbReference type="PROSITE" id="PS50001">
    <property type="entry name" value="SH2"/>
    <property type="match status" value="1"/>
</dbReference>
<keyword evidence="2 6" id="KW-0728">SH3 domain</keyword>
<dbReference type="CDD" id="cd11811">
    <property type="entry name" value="SH3_CHK"/>
    <property type="match status" value="1"/>
</dbReference>
<dbReference type="PANTHER" id="PTHR19969:SF5">
    <property type="entry name" value="CRK-LIKE PROTEIN"/>
    <property type="match status" value="1"/>
</dbReference>
<comment type="subcellular location">
    <subcellularLocation>
        <location evidence="1">Cytoplasm</location>
    </subcellularLocation>
</comment>
<evidence type="ECO:0000256" key="2">
    <source>
        <dbReference type="ARBA" id="ARBA00022443"/>
    </source>
</evidence>
<dbReference type="GO" id="GO:0035591">
    <property type="term" value="F:signaling adaptor activity"/>
    <property type="evidence" value="ECO:0007669"/>
    <property type="project" value="TreeGrafter"/>
</dbReference>
<accession>A0A8D2DWT9</accession>
<organism evidence="9 10">
    <name type="scientific">Sciurus vulgaris</name>
    <name type="common">Eurasian red squirrel</name>
    <dbReference type="NCBI Taxonomy" id="55149"/>
    <lineage>
        <taxon>Eukaryota</taxon>
        <taxon>Metazoa</taxon>
        <taxon>Chordata</taxon>
        <taxon>Craniata</taxon>
        <taxon>Vertebrata</taxon>
        <taxon>Euteleostomi</taxon>
        <taxon>Mammalia</taxon>
        <taxon>Eutheria</taxon>
        <taxon>Euarchontoglires</taxon>
        <taxon>Glires</taxon>
        <taxon>Rodentia</taxon>
        <taxon>Sciuromorpha</taxon>
        <taxon>Sciuridae</taxon>
        <taxon>Sciurinae</taxon>
        <taxon>Sciurini</taxon>
        <taxon>Sciurus</taxon>
    </lineage>
</organism>
<dbReference type="GO" id="GO:1902533">
    <property type="term" value="P:positive regulation of intracellular signal transduction"/>
    <property type="evidence" value="ECO:0007669"/>
    <property type="project" value="UniProtKB-ARBA"/>
</dbReference>